<sequence length="236" mass="26374">MTLLRNLAFYAAFYLGTIPITLAALALLPFSQRRFRGAVEAWSGYHRWCVEHLLGCRIRIEGVMPPEPVLYAIKHESFFEAIDAPHLFDHPGVFAKDELFRIWGWAHAGAAYGLIKVERNAGARALMGMIREAKRLTAAGRPLVIFPEGTRVPHGERRRLQAGFAGLYKMLGLPVVPVAVDSGPPYHRGLKRRGTITYRFGEPIPAGLDRRDVELRVLDAINALNSPIELRPTGEE</sequence>
<dbReference type="SUPFAM" id="SSF69593">
    <property type="entry name" value="Glycerol-3-phosphate (1)-acyltransferase"/>
    <property type="match status" value="1"/>
</dbReference>
<protein>
    <submittedName>
        <fullName evidence="6">1-acyl-sn-glycerol-3-phosphate acyltransferase</fullName>
    </submittedName>
</protein>
<evidence type="ECO:0000259" key="5">
    <source>
        <dbReference type="SMART" id="SM00563"/>
    </source>
</evidence>
<dbReference type="Proteomes" id="UP001065265">
    <property type="component" value="Chromosome"/>
</dbReference>
<evidence type="ECO:0000256" key="2">
    <source>
        <dbReference type="ARBA" id="ARBA00022679"/>
    </source>
</evidence>
<evidence type="ECO:0000256" key="1">
    <source>
        <dbReference type="ARBA" id="ARBA00005189"/>
    </source>
</evidence>
<dbReference type="CDD" id="cd07989">
    <property type="entry name" value="LPLAT_AGPAT-like"/>
    <property type="match status" value="1"/>
</dbReference>
<evidence type="ECO:0000256" key="4">
    <source>
        <dbReference type="SAM" id="Phobius"/>
    </source>
</evidence>
<reference evidence="6" key="1">
    <citation type="submission" date="2022-02" db="EMBL/GenBank/DDBJ databases">
        <title>Qipengyuania spongiae sp. nov., isolated from marine sponge.</title>
        <authorList>
            <person name="Li Z."/>
            <person name="Zhang M."/>
        </authorList>
    </citation>
    <scope>NUCLEOTIDE SEQUENCE</scope>
    <source>
        <strain evidence="6">PHS-Z21</strain>
    </source>
</reference>
<feature type="domain" description="Phospholipid/glycerol acyltransferase" evidence="5">
    <location>
        <begin position="69"/>
        <end position="183"/>
    </location>
</feature>
<accession>A0ABY5T2S3</accession>
<organism evidence="6 7">
    <name type="scientific">Qipengyuania spongiae</name>
    <dbReference type="NCBI Taxonomy" id="2909673"/>
    <lineage>
        <taxon>Bacteria</taxon>
        <taxon>Pseudomonadati</taxon>
        <taxon>Pseudomonadota</taxon>
        <taxon>Alphaproteobacteria</taxon>
        <taxon>Sphingomonadales</taxon>
        <taxon>Erythrobacteraceae</taxon>
        <taxon>Qipengyuania</taxon>
    </lineage>
</organism>
<name>A0ABY5T2S3_9SPHN</name>
<keyword evidence="3 6" id="KW-0012">Acyltransferase</keyword>
<keyword evidence="7" id="KW-1185">Reference proteome</keyword>
<dbReference type="RefSeq" id="WP_265559111.1">
    <property type="nucleotide sequence ID" value="NZ_CP092471.1"/>
</dbReference>
<dbReference type="SMART" id="SM00563">
    <property type="entry name" value="PlsC"/>
    <property type="match status" value="1"/>
</dbReference>
<dbReference type="PANTHER" id="PTHR10434">
    <property type="entry name" value="1-ACYL-SN-GLYCEROL-3-PHOSPHATE ACYLTRANSFERASE"/>
    <property type="match status" value="1"/>
</dbReference>
<keyword evidence="4" id="KW-1133">Transmembrane helix</keyword>
<comment type="pathway">
    <text evidence="1">Lipid metabolism.</text>
</comment>
<evidence type="ECO:0000256" key="3">
    <source>
        <dbReference type="ARBA" id="ARBA00023315"/>
    </source>
</evidence>
<proteinExistence type="predicted"/>
<keyword evidence="4" id="KW-0472">Membrane</keyword>
<dbReference type="EMBL" id="CP092471">
    <property type="protein sequence ID" value="UVI39591.1"/>
    <property type="molecule type" value="Genomic_DNA"/>
</dbReference>
<gene>
    <name evidence="6" type="ORF">L1F33_01090</name>
</gene>
<feature type="transmembrane region" description="Helical" evidence="4">
    <location>
        <begin position="6"/>
        <end position="28"/>
    </location>
</feature>
<evidence type="ECO:0000313" key="7">
    <source>
        <dbReference type="Proteomes" id="UP001065265"/>
    </source>
</evidence>
<keyword evidence="2" id="KW-0808">Transferase</keyword>
<evidence type="ECO:0000313" key="6">
    <source>
        <dbReference type="EMBL" id="UVI39591.1"/>
    </source>
</evidence>
<dbReference type="Pfam" id="PF01553">
    <property type="entry name" value="Acyltransferase"/>
    <property type="match status" value="1"/>
</dbReference>
<keyword evidence="4" id="KW-0812">Transmembrane</keyword>
<dbReference type="InterPro" id="IPR002123">
    <property type="entry name" value="Plipid/glycerol_acylTrfase"/>
</dbReference>
<dbReference type="GO" id="GO:0016746">
    <property type="term" value="F:acyltransferase activity"/>
    <property type="evidence" value="ECO:0007669"/>
    <property type="project" value="UniProtKB-KW"/>
</dbReference>
<dbReference type="PANTHER" id="PTHR10434:SF11">
    <property type="entry name" value="1-ACYL-SN-GLYCEROL-3-PHOSPHATE ACYLTRANSFERASE"/>
    <property type="match status" value="1"/>
</dbReference>